<evidence type="ECO:0000313" key="1">
    <source>
        <dbReference type="EMBL" id="KIJ95579.1"/>
    </source>
</evidence>
<gene>
    <name evidence="1" type="ORF">K443DRAFT_108554</name>
</gene>
<feature type="non-terminal residue" evidence="1">
    <location>
        <position position="1"/>
    </location>
</feature>
<sequence>QEFLGNEGTGCTRCMQMPWLTIFRVAPIADLAARRQIPAPHKSSQSEYHMQPPLSCFASTTLPTSPFLAVNAQTGRFIIEQATSSEGTKCAFYPRSKACSEYRDA</sequence>
<name>A0A0C9WK00_9AGAR</name>
<reference evidence="2" key="2">
    <citation type="submission" date="2015-01" db="EMBL/GenBank/DDBJ databases">
        <title>Evolutionary Origins and Diversification of the Mycorrhizal Mutualists.</title>
        <authorList>
            <consortium name="DOE Joint Genome Institute"/>
            <consortium name="Mycorrhizal Genomics Consortium"/>
            <person name="Kohler A."/>
            <person name="Kuo A."/>
            <person name="Nagy L.G."/>
            <person name="Floudas D."/>
            <person name="Copeland A."/>
            <person name="Barry K.W."/>
            <person name="Cichocki N."/>
            <person name="Veneault-Fourrey C."/>
            <person name="LaButti K."/>
            <person name="Lindquist E.A."/>
            <person name="Lipzen A."/>
            <person name="Lundell T."/>
            <person name="Morin E."/>
            <person name="Murat C."/>
            <person name="Riley R."/>
            <person name="Ohm R."/>
            <person name="Sun H."/>
            <person name="Tunlid A."/>
            <person name="Henrissat B."/>
            <person name="Grigoriev I.V."/>
            <person name="Hibbett D.S."/>
            <person name="Martin F."/>
        </authorList>
    </citation>
    <scope>NUCLEOTIDE SEQUENCE [LARGE SCALE GENOMIC DNA]</scope>
    <source>
        <strain evidence="2">LaAM-08-1</strain>
    </source>
</reference>
<organism evidence="1 2">
    <name type="scientific">Laccaria amethystina LaAM-08-1</name>
    <dbReference type="NCBI Taxonomy" id="1095629"/>
    <lineage>
        <taxon>Eukaryota</taxon>
        <taxon>Fungi</taxon>
        <taxon>Dikarya</taxon>
        <taxon>Basidiomycota</taxon>
        <taxon>Agaricomycotina</taxon>
        <taxon>Agaricomycetes</taxon>
        <taxon>Agaricomycetidae</taxon>
        <taxon>Agaricales</taxon>
        <taxon>Agaricineae</taxon>
        <taxon>Hydnangiaceae</taxon>
        <taxon>Laccaria</taxon>
    </lineage>
</organism>
<accession>A0A0C9WK00</accession>
<keyword evidence="2" id="KW-1185">Reference proteome</keyword>
<dbReference type="EMBL" id="KN838751">
    <property type="protein sequence ID" value="KIJ95579.1"/>
    <property type="molecule type" value="Genomic_DNA"/>
</dbReference>
<evidence type="ECO:0000313" key="2">
    <source>
        <dbReference type="Proteomes" id="UP000054477"/>
    </source>
</evidence>
<dbReference type="HOGENOM" id="CLU_177420_0_0_1"/>
<reference evidence="1 2" key="1">
    <citation type="submission" date="2014-04" db="EMBL/GenBank/DDBJ databases">
        <authorList>
            <consortium name="DOE Joint Genome Institute"/>
            <person name="Kuo A."/>
            <person name="Kohler A."/>
            <person name="Nagy L.G."/>
            <person name="Floudas D."/>
            <person name="Copeland A."/>
            <person name="Barry K.W."/>
            <person name="Cichocki N."/>
            <person name="Veneault-Fourrey C."/>
            <person name="LaButti K."/>
            <person name="Lindquist E.A."/>
            <person name="Lipzen A."/>
            <person name="Lundell T."/>
            <person name="Morin E."/>
            <person name="Murat C."/>
            <person name="Sun H."/>
            <person name="Tunlid A."/>
            <person name="Henrissat B."/>
            <person name="Grigoriev I.V."/>
            <person name="Hibbett D.S."/>
            <person name="Martin F."/>
            <person name="Nordberg H.P."/>
            <person name="Cantor M.N."/>
            <person name="Hua S.X."/>
        </authorList>
    </citation>
    <scope>NUCLEOTIDE SEQUENCE [LARGE SCALE GENOMIC DNA]</scope>
    <source>
        <strain evidence="1 2">LaAM-08-1</strain>
    </source>
</reference>
<dbReference type="AlphaFoldDB" id="A0A0C9WK00"/>
<proteinExistence type="predicted"/>
<dbReference type="Proteomes" id="UP000054477">
    <property type="component" value="Unassembled WGS sequence"/>
</dbReference>
<protein>
    <submittedName>
        <fullName evidence="1">Uncharacterized protein</fullName>
    </submittedName>
</protein>